<dbReference type="Proteomes" id="UP000694845">
    <property type="component" value="Unplaced"/>
</dbReference>
<dbReference type="GO" id="GO:0007131">
    <property type="term" value="P:reciprocal meiotic recombination"/>
    <property type="evidence" value="ECO:0007669"/>
    <property type="project" value="InterPro"/>
</dbReference>
<dbReference type="GO" id="GO:0061630">
    <property type="term" value="F:ubiquitin protein ligase activity"/>
    <property type="evidence" value="ECO:0007669"/>
    <property type="project" value="InterPro"/>
</dbReference>
<accession>A0A8B7ZK36</accession>
<dbReference type="KEGG" id="aplc:110987107"/>
<feature type="coiled-coil region" evidence="1">
    <location>
        <begin position="124"/>
        <end position="158"/>
    </location>
</feature>
<evidence type="ECO:0000313" key="4">
    <source>
        <dbReference type="RefSeq" id="XP_022105245.1"/>
    </source>
</evidence>
<dbReference type="OMA" id="HFRPFFV"/>
<keyword evidence="3" id="KW-1185">Reference proteome</keyword>
<feature type="region of interest" description="Disordered" evidence="2">
    <location>
        <begin position="187"/>
        <end position="231"/>
    </location>
</feature>
<organism evidence="3 4">
    <name type="scientific">Acanthaster planci</name>
    <name type="common">Crown-of-thorns starfish</name>
    <dbReference type="NCBI Taxonomy" id="133434"/>
    <lineage>
        <taxon>Eukaryota</taxon>
        <taxon>Metazoa</taxon>
        <taxon>Echinodermata</taxon>
        <taxon>Eleutherozoa</taxon>
        <taxon>Asterozoa</taxon>
        <taxon>Asteroidea</taxon>
        <taxon>Valvatacea</taxon>
        <taxon>Valvatida</taxon>
        <taxon>Acanthasteridae</taxon>
        <taxon>Acanthaster</taxon>
    </lineage>
</organism>
<dbReference type="InterPro" id="IPR042448">
    <property type="entry name" value="CCNB1IP1"/>
</dbReference>
<dbReference type="OrthoDB" id="441210at2759"/>
<dbReference type="GeneID" id="110987107"/>
<keyword evidence="1" id="KW-0175">Coiled coil</keyword>
<proteinExistence type="predicted"/>
<gene>
    <name evidence="4" type="primary">LOC110987107</name>
</gene>
<name>A0A8B7ZK36_ACAPL</name>
<evidence type="ECO:0000256" key="2">
    <source>
        <dbReference type="SAM" id="MobiDB-lite"/>
    </source>
</evidence>
<dbReference type="RefSeq" id="XP_022105245.1">
    <property type="nucleotide sequence ID" value="XM_022249553.1"/>
</dbReference>
<reference evidence="4" key="1">
    <citation type="submission" date="2025-08" db="UniProtKB">
        <authorList>
            <consortium name="RefSeq"/>
        </authorList>
    </citation>
    <scope>IDENTIFICATION</scope>
</reference>
<dbReference type="AlphaFoldDB" id="A0A8B7ZK36"/>
<protein>
    <submittedName>
        <fullName evidence="4">E3 ubiquitin-protein ligase CCNB1IP1-like</fullName>
    </submittedName>
</protein>
<evidence type="ECO:0000313" key="3">
    <source>
        <dbReference type="Proteomes" id="UP000694845"/>
    </source>
</evidence>
<evidence type="ECO:0000256" key="1">
    <source>
        <dbReference type="SAM" id="Coils"/>
    </source>
</evidence>
<dbReference type="PANTHER" id="PTHR14305:SF0">
    <property type="entry name" value="E3 UBIQUITIN-PROTEIN LIGASE CCNB1IP1"/>
    <property type="match status" value="1"/>
</dbReference>
<sequence>MDEMVCNFKKCRKRLSSFAWVTSCSHIFCDEDGTKEFNKCFACPACETNLSGKFDIVRIDLSPSEQYKSMVLAGQKPDTILEVCTRAMAFWTYQIQQERIYQDYVANKSKERSAQLEQYYEHTVTKLQSEIASLKHQMSAVKKELESSKKQYHDLSDKMAERTRQHQKLQIMYDAQKRRSINVGMLDPGGSHESHRRTQAAPSISYDIPISSGDESTSRSGRHRGGGDHMRMMSPAEKEFVLRPTNTPIQSMPLAVQNRFSMEIGTPNELARRLGQRKT</sequence>
<dbReference type="PANTHER" id="PTHR14305">
    <property type="entry name" value="E3 UBIQUITIN-PROTEIN LIGASE CCNB1IP1"/>
    <property type="match status" value="1"/>
</dbReference>
<dbReference type="CTD" id="57820"/>
<dbReference type="GO" id="GO:0000795">
    <property type="term" value="C:synaptonemal complex"/>
    <property type="evidence" value="ECO:0007669"/>
    <property type="project" value="InterPro"/>
</dbReference>